<organism evidence="1 2">
    <name type="scientific">Nonomuraea thailandensis</name>
    <dbReference type="NCBI Taxonomy" id="1188745"/>
    <lineage>
        <taxon>Bacteria</taxon>
        <taxon>Bacillati</taxon>
        <taxon>Actinomycetota</taxon>
        <taxon>Actinomycetes</taxon>
        <taxon>Streptosporangiales</taxon>
        <taxon>Streptosporangiaceae</taxon>
        <taxon>Nonomuraea</taxon>
    </lineage>
</organism>
<proteinExistence type="predicted"/>
<name>A0A9X2K4X6_9ACTN</name>
<gene>
    <name evidence="1" type="ORF">HD597_007927</name>
</gene>
<evidence type="ECO:0000313" key="2">
    <source>
        <dbReference type="Proteomes" id="UP001139648"/>
    </source>
</evidence>
<reference evidence="1" key="1">
    <citation type="submission" date="2022-06" db="EMBL/GenBank/DDBJ databases">
        <title>Sequencing the genomes of 1000 actinobacteria strains.</title>
        <authorList>
            <person name="Klenk H.-P."/>
        </authorList>
    </citation>
    <scope>NUCLEOTIDE SEQUENCE</scope>
    <source>
        <strain evidence="1">DSM 46694</strain>
    </source>
</reference>
<keyword evidence="2" id="KW-1185">Reference proteome</keyword>
<dbReference type="EMBL" id="JAMZEB010000002">
    <property type="protein sequence ID" value="MCP2360907.1"/>
    <property type="molecule type" value="Genomic_DNA"/>
</dbReference>
<dbReference type="AlphaFoldDB" id="A0A9X2K4X6"/>
<accession>A0A9X2K4X6</accession>
<evidence type="ECO:0000313" key="1">
    <source>
        <dbReference type="EMBL" id="MCP2360907.1"/>
    </source>
</evidence>
<protein>
    <submittedName>
        <fullName evidence="1">Uncharacterized protein</fullName>
    </submittedName>
</protein>
<sequence length="70" mass="7660">MNGLRAAGAKEFRAVRMDRLRAVRVRGLGAVRVQGPPAIPVPAYGLVAGTRRDRYSPDSSSAILNFHEQR</sequence>
<dbReference type="Proteomes" id="UP001139648">
    <property type="component" value="Unassembled WGS sequence"/>
</dbReference>
<comment type="caution">
    <text evidence="1">The sequence shown here is derived from an EMBL/GenBank/DDBJ whole genome shotgun (WGS) entry which is preliminary data.</text>
</comment>